<keyword evidence="3" id="KW-0234">DNA repair</keyword>
<keyword evidence="6" id="KW-1185">Reference proteome</keyword>
<dbReference type="EC" id="3.6.4.12" evidence="5"/>
<dbReference type="AlphaFoldDB" id="A0A3G6J6X0"/>
<accession>A0A3G6J6X0</accession>
<evidence type="ECO:0000313" key="6">
    <source>
        <dbReference type="Proteomes" id="UP000269019"/>
    </source>
</evidence>
<dbReference type="Proteomes" id="UP000269019">
    <property type="component" value="Chromosome"/>
</dbReference>
<dbReference type="InterPro" id="IPR011335">
    <property type="entry name" value="Restrct_endonuc-II-like"/>
</dbReference>
<name>A0A3G6J6X0_9CORY</name>
<dbReference type="InterPro" id="IPR038726">
    <property type="entry name" value="PDDEXK_AddAB-type"/>
</dbReference>
<proteinExistence type="predicted"/>
<dbReference type="GO" id="GO:0016787">
    <property type="term" value="F:hydrolase activity"/>
    <property type="evidence" value="ECO:0007669"/>
    <property type="project" value="UniProtKB-KW"/>
</dbReference>
<protein>
    <submittedName>
        <fullName evidence="5">ATP-dependent helicase/deoxyribonuclease subunit B</fullName>
        <ecNumber evidence="5">3.6.4.12</ecNumber>
    </submittedName>
</protein>
<reference evidence="5 6" key="1">
    <citation type="submission" date="2018-11" db="EMBL/GenBank/DDBJ databases">
        <authorList>
            <person name="Kleinhagauer T."/>
            <person name="Glaeser S.P."/>
            <person name="Spergser J."/>
            <person name="Ruckert C."/>
            <person name="Kaempfer P."/>
            <person name="Busse H.-J."/>
        </authorList>
    </citation>
    <scope>NUCLEOTIDE SEQUENCE [LARGE SCALE GENOMIC DNA]</scope>
    <source>
        <strain evidence="5 6">200CH</strain>
    </source>
</reference>
<evidence type="ECO:0000256" key="3">
    <source>
        <dbReference type="ARBA" id="ARBA00023204"/>
    </source>
</evidence>
<keyword evidence="2 5" id="KW-0547">Nucleotide-binding</keyword>
<evidence type="ECO:0000256" key="2">
    <source>
        <dbReference type="ARBA" id="ARBA00022806"/>
    </source>
</evidence>
<feature type="domain" description="PD-(D/E)XK endonuclease-like" evidence="4">
    <location>
        <begin position="14"/>
        <end position="270"/>
    </location>
</feature>
<dbReference type="GO" id="GO:0006281">
    <property type="term" value="P:DNA repair"/>
    <property type="evidence" value="ECO:0007669"/>
    <property type="project" value="UniProtKB-KW"/>
</dbReference>
<evidence type="ECO:0000256" key="1">
    <source>
        <dbReference type="ARBA" id="ARBA00022763"/>
    </source>
</evidence>
<gene>
    <name evidence="5" type="primary">rexB</name>
    <name evidence="5" type="ORF">CCHOA_05860</name>
</gene>
<keyword evidence="2 5" id="KW-0067">ATP-binding</keyword>
<keyword evidence="1" id="KW-0227">DNA damage</keyword>
<keyword evidence="2 5" id="KW-0347">Helicase</keyword>
<dbReference type="InterPro" id="IPR011604">
    <property type="entry name" value="PDDEXK-like_dom_sf"/>
</dbReference>
<dbReference type="RefSeq" id="WP_123927842.1">
    <property type="nucleotide sequence ID" value="NZ_CP033896.1"/>
</dbReference>
<keyword evidence="5" id="KW-0378">Hydrolase</keyword>
<dbReference type="OrthoDB" id="9791397at2"/>
<dbReference type="GO" id="GO:0003678">
    <property type="term" value="F:DNA helicase activity"/>
    <property type="evidence" value="ECO:0007669"/>
    <property type="project" value="UniProtKB-EC"/>
</dbReference>
<dbReference type="KEGG" id="ccho:CCHOA_05860"/>
<sequence length="299" mass="33590">MEQLSRKPSRPVALSPSAMATFHRCPLKFRLYRLDGYQEPATLAQLVGTTVHHVLEALLTPAPQQRSFHDIPTLLTAAEQAIAGGNDQQAILLQSLQDSGREAYRQQCLEHLRNYYNTEQPQTFTFTSSTEVRVSGMLAEQVPIVGFIDRVDILPQQTLVRIVDYKTGKQPAVARFREDALRQLRFYALAYWRQTGILPDTLTLMYLRERPRSHGSNLLTEHPTESQLCCEEEQIATVWSQILHAGEHGDFPARENALCKNYCAFHSMCPVFGGTTPDYPGWPGTVAAVPSPLPTPEQS</sequence>
<evidence type="ECO:0000313" key="5">
    <source>
        <dbReference type="EMBL" id="AZA13572.1"/>
    </source>
</evidence>
<dbReference type="EMBL" id="CP033896">
    <property type="protein sequence ID" value="AZA13572.1"/>
    <property type="molecule type" value="Genomic_DNA"/>
</dbReference>
<evidence type="ECO:0000259" key="4">
    <source>
        <dbReference type="Pfam" id="PF12705"/>
    </source>
</evidence>
<organism evidence="5 6">
    <name type="scientific">Corynebacterium choanae</name>
    <dbReference type="NCBI Taxonomy" id="1862358"/>
    <lineage>
        <taxon>Bacteria</taxon>
        <taxon>Bacillati</taxon>
        <taxon>Actinomycetota</taxon>
        <taxon>Actinomycetes</taxon>
        <taxon>Mycobacteriales</taxon>
        <taxon>Corynebacteriaceae</taxon>
        <taxon>Corynebacterium</taxon>
    </lineage>
</organism>
<dbReference type="SUPFAM" id="SSF52980">
    <property type="entry name" value="Restriction endonuclease-like"/>
    <property type="match status" value="1"/>
</dbReference>
<dbReference type="Pfam" id="PF12705">
    <property type="entry name" value="PDDEXK_1"/>
    <property type="match status" value="1"/>
</dbReference>
<dbReference type="Gene3D" id="3.90.320.10">
    <property type="match status" value="1"/>
</dbReference>